<name>A0A0L0EY02_9EUKA</name>
<feature type="non-terminal residue" evidence="1">
    <location>
        <position position="58"/>
    </location>
</feature>
<evidence type="ECO:0000313" key="1">
    <source>
        <dbReference type="EMBL" id="KNC69367.1"/>
    </source>
</evidence>
<dbReference type="Proteomes" id="UP000054560">
    <property type="component" value="Unassembled WGS sequence"/>
</dbReference>
<sequence length="58" mass="6281">MSQLAEGESMRPVLCGPRTLNYQIKLQTLSETGTGKFYKRAVVQVLSANALPDLGKNG</sequence>
<reference evidence="1 2" key="1">
    <citation type="submission" date="2011-02" db="EMBL/GenBank/DDBJ databases">
        <title>The Genome Sequence of Sphaeroforma arctica JP610.</title>
        <authorList>
            <consortium name="The Broad Institute Genome Sequencing Platform"/>
            <person name="Russ C."/>
            <person name="Cuomo C."/>
            <person name="Young S.K."/>
            <person name="Zeng Q."/>
            <person name="Gargeya S."/>
            <person name="Alvarado L."/>
            <person name="Berlin A."/>
            <person name="Chapman S.B."/>
            <person name="Chen Z."/>
            <person name="Freedman E."/>
            <person name="Gellesch M."/>
            <person name="Goldberg J."/>
            <person name="Griggs A."/>
            <person name="Gujja S."/>
            <person name="Heilman E."/>
            <person name="Heiman D."/>
            <person name="Howarth C."/>
            <person name="Mehta T."/>
            <person name="Neiman D."/>
            <person name="Pearson M."/>
            <person name="Roberts A."/>
            <person name="Saif S."/>
            <person name="Shea T."/>
            <person name="Shenoy N."/>
            <person name="Sisk P."/>
            <person name="Stolte C."/>
            <person name="Sykes S."/>
            <person name="White J."/>
            <person name="Yandava C."/>
            <person name="Burger G."/>
            <person name="Gray M.W."/>
            <person name="Holland P.W.H."/>
            <person name="King N."/>
            <person name="Lang F.B.F."/>
            <person name="Roger A.J."/>
            <person name="Ruiz-Trillo I."/>
            <person name="Haas B."/>
            <person name="Nusbaum C."/>
            <person name="Birren B."/>
        </authorList>
    </citation>
    <scope>NUCLEOTIDE SEQUENCE [LARGE SCALE GENOMIC DNA]</scope>
    <source>
        <strain evidence="1 2">JP610</strain>
    </source>
</reference>
<dbReference type="EMBL" id="KQ255507">
    <property type="protein sequence ID" value="KNC69367.1"/>
    <property type="molecule type" value="Genomic_DNA"/>
</dbReference>
<dbReference type="RefSeq" id="XP_014143269.1">
    <property type="nucleotide sequence ID" value="XM_014287794.1"/>
</dbReference>
<dbReference type="AlphaFoldDB" id="A0A0L0EY02"/>
<organism evidence="1 2">
    <name type="scientific">Sphaeroforma arctica JP610</name>
    <dbReference type="NCBI Taxonomy" id="667725"/>
    <lineage>
        <taxon>Eukaryota</taxon>
        <taxon>Ichthyosporea</taxon>
        <taxon>Ichthyophonida</taxon>
        <taxon>Sphaeroforma</taxon>
    </lineage>
</organism>
<dbReference type="GeneID" id="25918626"/>
<accession>A0A0L0EY02</accession>
<keyword evidence="2" id="KW-1185">Reference proteome</keyword>
<protein>
    <submittedName>
        <fullName evidence="1">Uncharacterized protein</fullName>
    </submittedName>
</protein>
<gene>
    <name evidence="1" type="ORF">SARC_18122</name>
</gene>
<evidence type="ECO:0000313" key="2">
    <source>
        <dbReference type="Proteomes" id="UP000054560"/>
    </source>
</evidence>
<proteinExistence type="predicted"/>